<feature type="region of interest" description="Disordered" evidence="1">
    <location>
        <begin position="104"/>
        <end position="139"/>
    </location>
</feature>
<evidence type="ECO:0000313" key="3">
    <source>
        <dbReference type="Proteomes" id="UP001238805"/>
    </source>
</evidence>
<proteinExistence type="predicted"/>
<name>A0ABY8VI33_9CORY</name>
<dbReference type="Proteomes" id="UP001238805">
    <property type="component" value="Chromosome"/>
</dbReference>
<gene>
    <name evidence="2" type="ORF">QP029_08480</name>
</gene>
<protein>
    <recommendedName>
        <fullName evidence="4">Secreted protein</fullName>
    </recommendedName>
</protein>
<dbReference type="PROSITE" id="PS51257">
    <property type="entry name" value="PROKAR_LIPOPROTEIN"/>
    <property type="match status" value="1"/>
</dbReference>
<evidence type="ECO:0000256" key="1">
    <source>
        <dbReference type="SAM" id="MobiDB-lite"/>
    </source>
</evidence>
<evidence type="ECO:0000313" key="2">
    <source>
        <dbReference type="EMBL" id="WIM69309.1"/>
    </source>
</evidence>
<evidence type="ECO:0008006" key="4">
    <source>
        <dbReference type="Google" id="ProtNLM"/>
    </source>
</evidence>
<reference evidence="2 3" key="1">
    <citation type="submission" date="2023-05" db="EMBL/GenBank/DDBJ databases">
        <title>Corynebacterium suedekumii sp. nov. and Corynebacterium breve sp. nov. isolated from raw cow's milk.</title>
        <authorList>
            <person name="Baer M.K."/>
            <person name="Mehl L."/>
            <person name="Hellmuth R."/>
            <person name="Marke G."/>
            <person name="Lipski A."/>
        </authorList>
    </citation>
    <scope>NUCLEOTIDE SEQUENCE [LARGE SCALE GENOMIC DNA]</scope>
    <source>
        <strain evidence="2 3">LM112</strain>
    </source>
</reference>
<dbReference type="EMBL" id="CP126970">
    <property type="protein sequence ID" value="WIM69309.1"/>
    <property type="molecule type" value="Genomic_DNA"/>
</dbReference>
<accession>A0ABY8VI33</accession>
<keyword evidence="3" id="KW-1185">Reference proteome</keyword>
<sequence>MISRSTQAAVAGIIGLGVVLSACSPPNENPSDRKVDTATEFVAAPTSSGTSSSTPATLTVSADLPGVIDCVGTPEHAPDSLSLSCTDDDDRVVDIEWTDWDEETAVGTAARETRTSGGSVSTTDDVEVELSDPVAGSGGEVFSTITVDGRDIVL</sequence>
<dbReference type="RefSeq" id="WP_284873904.1">
    <property type="nucleotide sequence ID" value="NZ_CP126970.1"/>
</dbReference>
<organism evidence="2 3">
    <name type="scientific">Corynebacterium suedekumii</name>
    <dbReference type="NCBI Taxonomy" id="3049801"/>
    <lineage>
        <taxon>Bacteria</taxon>
        <taxon>Bacillati</taxon>
        <taxon>Actinomycetota</taxon>
        <taxon>Actinomycetes</taxon>
        <taxon>Mycobacteriales</taxon>
        <taxon>Corynebacteriaceae</taxon>
        <taxon>Corynebacterium</taxon>
    </lineage>
</organism>